<keyword evidence="3" id="KW-1133">Transmembrane helix</keyword>
<protein>
    <submittedName>
        <fullName evidence="4">Uncharacterized protein</fullName>
    </submittedName>
</protein>
<dbReference type="RefSeq" id="WP_197968877.1">
    <property type="nucleotide sequence ID" value="NZ_JACEGD010000040.1"/>
</dbReference>
<evidence type="ECO:0000256" key="1">
    <source>
        <dbReference type="SAM" id="Coils"/>
    </source>
</evidence>
<accession>A0ABS0PCI2</accession>
<dbReference type="EMBL" id="JACEGD010000040">
    <property type="protein sequence ID" value="MBH5391012.1"/>
    <property type="molecule type" value="Genomic_DNA"/>
</dbReference>
<reference evidence="4 5" key="1">
    <citation type="submission" date="2020-07" db="EMBL/GenBank/DDBJ databases">
        <title>Bradyrhizobium diversity isolated from nodules of indigenous legumes of Western Australia.</title>
        <authorList>
            <person name="Klepa M.S."/>
        </authorList>
    </citation>
    <scope>NUCLEOTIDE SEQUENCE [LARGE SCALE GENOMIC DNA]</scope>
    <source>
        <strain evidence="4 5">CNPSo 4019</strain>
    </source>
</reference>
<feature type="region of interest" description="Disordered" evidence="2">
    <location>
        <begin position="1"/>
        <end position="47"/>
    </location>
</feature>
<proteinExistence type="predicted"/>
<keyword evidence="5" id="KW-1185">Reference proteome</keyword>
<comment type="caution">
    <text evidence="4">The sequence shown here is derived from an EMBL/GenBank/DDBJ whole genome shotgun (WGS) entry which is preliminary data.</text>
</comment>
<evidence type="ECO:0000256" key="3">
    <source>
        <dbReference type="SAM" id="Phobius"/>
    </source>
</evidence>
<sequence>MLSDGQARPNATADASAVAKPAPEARDTKDGATRADKPAASAKRVSAAASDEALAKEALEGLKRIRAKARLDKMAIPKPAPAVIKPAVIVAKPPPPRPTWVAPLATLAVAAMLVVCACTGVIAYLTTQPAQNNVATNTEIRNLRETVAQLRRQVSGVSENLDGLRTAVDQSSKATNDRFGRFAENLDRIERVSSSSTAKLDKLAQAQVQTQVQAPAPAAMVQSQPASPQGPMMASVAAPEFTGSVPASERTSVPRKMIKGWSVRQAYEGIAILQGPNGVIEAVLGQQVPGLGRIEDIRNENGRLVVESSGGVIYSLRKATP</sequence>
<dbReference type="Proteomes" id="UP001194539">
    <property type="component" value="Unassembled WGS sequence"/>
</dbReference>
<keyword evidence="3" id="KW-0472">Membrane</keyword>
<feature type="compositionally biased region" description="Basic and acidic residues" evidence="2">
    <location>
        <begin position="23"/>
        <end position="37"/>
    </location>
</feature>
<name>A0ABS0PCI2_9BRAD</name>
<keyword evidence="1" id="KW-0175">Coiled coil</keyword>
<evidence type="ECO:0000256" key="2">
    <source>
        <dbReference type="SAM" id="MobiDB-lite"/>
    </source>
</evidence>
<feature type="coiled-coil region" evidence="1">
    <location>
        <begin position="133"/>
        <end position="167"/>
    </location>
</feature>
<gene>
    <name evidence="4" type="ORF">H1B27_32755</name>
</gene>
<organism evidence="4 5">
    <name type="scientific">Bradyrhizobium diversitatis</name>
    <dbReference type="NCBI Taxonomy" id="2755406"/>
    <lineage>
        <taxon>Bacteria</taxon>
        <taxon>Pseudomonadati</taxon>
        <taxon>Pseudomonadota</taxon>
        <taxon>Alphaproteobacteria</taxon>
        <taxon>Hyphomicrobiales</taxon>
        <taxon>Nitrobacteraceae</taxon>
        <taxon>Bradyrhizobium</taxon>
    </lineage>
</organism>
<feature type="transmembrane region" description="Helical" evidence="3">
    <location>
        <begin position="100"/>
        <end position="125"/>
    </location>
</feature>
<evidence type="ECO:0000313" key="5">
    <source>
        <dbReference type="Proteomes" id="UP001194539"/>
    </source>
</evidence>
<evidence type="ECO:0000313" key="4">
    <source>
        <dbReference type="EMBL" id="MBH5391012.1"/>
    </source>
</evidence>
<keyword evidence="3" id="KW-0812">Transmembrane</keyword>